<dbReference type="EMBL" id="OZ035838">
    <property type="protein sequence ID" value="CAL1584465.1"/>
    <property type="molecule type" value="Genomic_DNA"/>
</dbReference>
<evidence type="ECO:0000313" key="5">
    <source>
        <dbReference type="EMBL" id="CAL1584465.1"/>
    </source>
</evidence>
<dbReference type="SUPFAM" id="SSF52833">
    <property type="entry name" value="Thioredoxin-like"/>
    <property type="match status" value="1"/>
</dbReference>
<proteinExistence type="inferred from homology"/>
<dbReference type="InterPro" id="IPR004045">
    <property type="entry name" value="Glutathione_S-Trfase_N"/>
</dbReference>
<name>A0AAV2K3I8_KNICA</name>
<accession>A0AAV2K3I8</accession>
<feature type="region of interest" description="Disordered" evidence="2">
    <location>
        <begin position="189"/>
        <end position="212"/>
    </location>
</feature>
<organism evidence="5 6">
    <name type="scientific">Knipowitschia caucasica</name>
    <name type="common">Caucasian dwarf goby</name>
    <name type="synonym">Pomatoschistus caucasicus</name>
    <dbReference type="NCBI Taxonomy" id="637954"/>
    <lineage>
        <taxon>Eukaryota</taxon>
        <taxon>Metazoa</taxon>
        <taxon>Chordata</taxon>
        <taxon>Craniata</taxon>
        <taxon>Vertebrata</taxon>
        <taxon>Euteleostomi</taxon>
        <taxon>Actinopterygii</taxon>
        <taxon>Neopterygii</taxon>
        <taxon>Teleostei</taxon>
        <taxon>Neoteleostei</taxon>
        <taxon>Acanthomorphata</taxon>
        <taxon>Gobiaria</taxon>
        <taxon>Gobiiformes</taxon>
        <taxon>Gobioidei</taxon>
        <taxon>Gobiidae</taxon>
        <taxon>Gobiinae</taxon>
        <taxon>Knipowitschia</taxon>
    </lineage>
</organism>
<dbReference type="CDD" id="cd00299">
    <property type="entry name" value="GST_C_family"/>
    <property type="match status" value="1"/>
</dbReference>
<reference evidence="5 6" key="1">
    <citation type="submission" date="2024-04" db="EMBL/GenBank/DDBJ databases">
        <authorList>
            <person name="Waldvogel A.-M."/>
            <person name="Schoenle A."/>
        </authorList>
    </citation>
    <scope>NUCLEOTIDE SEQUENCE [LARGE SCALE GENOMIC DNA]</scope>
</reference>
<dbReference type="PROSITE" id="PS50404">
    <property type="entry name" value="GST_NTER"/>
    <property type="match status" value="1"/>
</dbReference>
<dbReference type="Gene3D" id="3.40.30.10">
    <property type="entry name" value="Glutaredoxin"/>
    <property type="match status" value="1"/>
</dbReference>
<dbReference type="AlphaFoldDB" id="A0AAV2K3I8"/>
<dbReference type="Proteomes" id="UP001497482">
    <property type="component" value="Chromosome 16"/>
</dbReference>
<evidence type="ECO:0000259" key="4">
    <source>
        <dbReference type="PROSITE" id="PS50405"/>
    </source>
</evidence>
<feature type="domain" description="GST C-terminal" evidence="4">
    <location>
        <begin position="72"/>
        <end position="197"/>
    </location>
</feature>
<dbReference type="CDD" id="cd00570">
    <property type="entry name" value="GST_N_family"/>
    <property type="match status" value="1"/>
</dbReference>
<dbReference type="Gene3D" id="1.20.1050.10">
    <property type="match status" value="1"/>
</dbReference>
<dbReference type="PANTHER" id="PTHR44051">
    <property type="entry name" value="GLUTATHIONE S-TRANSFERASE-RELATED"/>
    <property type="match status" value="1"/>
</dbReference>
<keyword evidence="6" id="KW-1185">Reference proteome</keyword>
<dbReference type="InterPro" id="IPR036249">
    <property type="entry name" value="Thioredoxin-like_sf"/>
</dbReference>
<dbReference type="InterPro" id="IPR010987">
    <property type="entry name" value="Glutathione-S-Trfase_C-like"/>
</dbReference>
<evidence type="ECO:0000259" key="3">
    <source>
        <dbReference type="PROSITE" id="PS50404"/>
    </source>
</evidence>
<dbReference type="InterPro" id="IPR004046">
    <property type="entry name" value="GST_C"/>
</dbReference>
<evidence type="ECO:0008006" key="7">
    <source>
        <dbReference type="Google" id="ProtNLM"/>
    </source>
</evidence>
<dbReference type="Pfam" id="PF14497">
    <property type="entry name" value="GST_C_3"/>
    <property type="match status" value="1"/>
</dbReference>
<dbReference type="InterPro" id="IPR040079">
    <property type="entry name" value="Glutathione_S-Trfase"/>
</dbReference>
<gene>
    <name evidence="5" type="ORF">KC01_LOCUS14805</name>
</gene>
<comment type="similarity">
    <text evidence="1">Belongs to the GST superfamily.</text>
</comment>
<dbReference type="SFLD" id="SFLDG00358">
    <property type="entry name" value="Main_(cytGST)"/>
    <property type="match status" value="1"/>
</dbReference>
<feature type="domain" description="GST N-terminal" evidence="3">
    <location>
        <begin position="1"/>
        <end position="65"/>
    </location>
</feature>
<dbReference type="PROSITE" id="PS50405">
    <property type="entry name" value="GST_CTER"/>
    <property type="match status" value="1"/>
</dbReference>
<dbReference type="PANTHER" id="PTHR44051:SF8">
    <property type="entry name" value="GLUTATHIONE S-TRANSFERASE GSTA"/>
    <property type="match status" value="1"/>
</dbReference>
<dbReference type="InterPro" id="IPR036282">
    <property type="entry name" value="Glutathione-S-Trfase_C_sf"/>
</dbReference>
<protein>
    <recommendedName>
        <fullName evidence="7">Glutathione S-transferase</fullName>
    </recommendedName>
</protein>
<dbReference type="SFLD" id="SFLDS00019">
    <property type="entry name" value="Glutathione_Transferase_(cytos"/>
    <property type="match status" value="1"/>
</dbReference>
<evidence type="ECO:0000313" key="6">
    <source>
        <dbReference type="Proteomes" id="UP001497482"/>
    </source>
</evidence>
<dbReference type="Pfam" id="PF13417">
    <property type="entry name" value="GST_N_3"/>
    <property type="match status" value="1"/>
</dbReference>
<evidence type="ECO:0000256" key="2">
    <source>
        <dbReference type="SAM" id="MobiDB-lite"/>
    </source>
</evidence>
<evidence type="ECO:0000256" key="1">
    <source>
        <dbReference type="ARBA" id="ARBA00007409"/>
    </source>
</evidence>
<sequence length="297" mass="33655">MIVLEEKGLQYHSHLKSFENQDHKKPEILEINPRGQFPTFRHGNIKINESYAICEYLEDRFSGQGTPLKPKDIGERALMMQRMHEGNTLMSKFADAAFYTWRVPEAERNEATLKRHKEALTTEATLWNEYLKKGDGPFLAGKSFSLADVIVFPVLAFLFRMGLCEEKYKNLAEYYDHLKARPSIQKSWPPTWKDTPGSPSVVDGAHSSSSQRAEVVKPDCSGVTECQVNSEFNIITGKTSIGELFTTLDGFYLGFEEAFTRRTEYEGKHSKAKGHVTHSQLMFGPYGGLPVLLGQCF</sequence>
<dbReference type="SUPFAM" id="SSF47616">
    <property type="entry name" value="GST C-terminal domain-like"/>
    <property type="match status" value="1"/>
</dbReference>